<sequence length="269" mass="31391">MTLFHLAAKLECAAIHIYGSICDGAGENRRHIKSFDWFATIWKVNDKVEVQLSNKLGKKSYQPAKIISFNSKRTKFLIQLLGSTQAYHNVSRSSLRPPMPGKIIWKINDQCEVRSTIDNEWYLGKVLTEILTDNYLDIEVIIESNGKFEFFIYIVIFALYIMKMNIGHHIVFKKLRNNVSKSHISNDENKNIRKIMFNGWEISWRHFRGVYDHTTKHMTAKATKLTKRHIWLTTWSKMRVDLVEHTLSLDVEKVMANIPELSYISQGTQ</sequence>
<keyword evidence="1" id="KW-1133">Transmembrane helix</keyword>
<keyword evidence="3" id="KW-1185">Reference proteome</keyword>
<comment type="caution">
    <text evidence="2">The sequence shown here is derived from an EMBL/GenBank/DDBJ whole genome shotgun (WGS) entry which is preliminary data.</text>
</comment>
<keyword evidence="1" id="KW-0812">Transmembrane</keyword>
<keyword evidence="1" id="KW-0472">Membrane</keyword>
<accession>A0A9N9P7J1</accession>
<evidence type="ECO:0000313" key="3">
    <source>
        <dbReference type="Proteomes" id="UP000789405"/>
    </source>
</evidence>
<dbReference type="EMBL" id="CAJVPY010048040">
    <property type="protein sequence ID" value="CAG8811836.1"/>
    <property type="molecule type" value="Genomic_DNA"/>
</dbReference>
<dbReference type="OrthoDB" id="2429640at2759"/>
<reference evidence="2" key="1">
    <citation type="submission" date="2021-06" db="EMBL/GenBank/DDBJ databases">
        <authorList>
            <person name="Kallberg Y."/>
            <person name="Tangrot J."/>
            <person name="Rosling A."/>
        </authorList>
    </citation>
    <scope>NUCLEOTIDE SEQUENCE</scope>
    <source>
        <strain evidence="2">MA453B</strain>
    </source>
</reference>
<feature type="transmembrane region" description="Helical" evidence="1">
    <location>
        <begin position="150"/>
        <end position="172"/>
    </location>
</feature>
<dbReference type="Proteomes" id="UP000789405">
    <property type="component" value="Unassembled WGS sequence"/>
</dbReference>
<organism evidence="2 3">
    <name type="scientific">Dentiscutata erythropus</name>
    <dbReference type="NCBI Taxonomy" id="1348616"/>
    <lineage>
        <taxon>Eukaryota</taxon>
        <taxon>Fungi</taxon>
        <taxon>Fungi incertae sedis</taxon>
        <taxon>Mucoromycota</taxon>
        <taxon>Glomeromycotina</taxon>
        <taxon>Glomeromycetes</taxon>
        <taxon>Diversisporales</taxon>
        <taxon>Gigasporaceae</taxon>
        <taxon>Dentiscutata</taxon>
    </lineage>
</organism>
<evidence type="ECO:0000256" key="1">
    <source>
        <dbReference type="SAM" id="Phobius"/>
    </source>
</evidence>
<evidence type="ECO:0000313" key="2">
    <source>
        <dbReference type="EMBL" id="CAG8811836.1"/>
    </source>
</evidence>
<protein>
    <submittedName>
        <fullName evidence="2">11909_t:CDS:1</fullName>
    </submittedName>
</protein>
<proteinExistence type="predicted"/>
<dbReference type="AlphaFoldDB" id="A0A9N9P7J1"/>
<gene>
    <name evidence="2" type="ORF">DERYTH_LOCUS25525</name>
</gene>
<feature type="non-terminal residue" evidence="2">
    <location>
        <position position="269"/>
    </location>
</feature>
<name>A0A9N9P7J1_9GLOM</name>